<name>A0A4S9C4J8_AURPU</name>
<comment type="caution">
    <text evidence="2">The sequence shown here is derived from an EMBL/GenBank/DDBJ whole genome shotgun (WGS) entry which is preliminary data.</text>
</comment>
<accession>A0A4S9C4J8</accession>
<dbReference type="AlphaFoldDB" id="A0A4S9C4J8"/>
<dbReference type="PANTHER" id="PTHR33840:SF1">
    <property type="entry name" value="TLE1 PHOSPHOLIPASE DOMAIN-CONTAINING PROTEIN"/>
    <property type="match status" value="1"/>
</dbReference>
<protein>
    <recommendedName>
        <fullName evidence="1">T6SS Phospholipase effector Tle1-like catalytic domain-containing protein</fullName>
    </recommendedName>
</protein>
<proteinExistence type="predicted"/>
<reference evidence="2" key="1">
    <citation type="submission" date="2018-10" db="EMBL/GenBank/DDBJ databases">
        <title>Fifty Aureobasidium pullulans genomes reveal a recombining polyextremotolerant generalist.</title>
        <authorList>
            <person name="Gostincar C."/>
            <person name="Turk M."/>
            <person name="Zajc J."/>
            <person name="Gunde-Cimerman N."/>
        </authorList>
    </citation>
    <scope>NUCLEOTIDE SEQUENCE [LARGE SCALE GENOMIC DNA]</scope>
    <source>
        <strain evidence="2">EXF-10085</strain>
    </source>
</reference>
<dbReference type="Pfam" id="PF09994">
    <property type="entry name" value="T6SS_Tle1-like_cat"/>
    <property type="match status" value="1"/>
</dbReference>
<dbReference type="InterPro" id="IPR018712">
    <property type="entry name" value="Tle1-like_cat"/>
</dbReference>
<organism evidence="2">
    <name type="scientific">Aureobasidium pullulans</name>
    <name type="common">Black yeast</name>
    <name type="synonym">Pullularia pullulans</name>
    <dbReference type="NCBI Taxonomy" id="5580"/>
    <lineage>
        <taxon>Eukaryota</taxon>
        <taxon>Fungi</taxon>
        <taxon>Dikarya</taxon>
        <taxon>Ascomycota</taxon>
        <taxon>Pezizomycotina</taxon>
        <taxon>Dothideomycetes</taxon>
        <taxon>Dothideomycetidae</taxon>
        <taxon>Dothideales</taxon>
        <taxon>Saccotheciaceae</taxon>
        <taxon>Aureobasidium</taxon>
    </lineage>
</organism>
<dbReference type="EMBL" id="QZAS01000048">
    <property type="protein sequence ID" value="THX01432.1"/>
    <property type="molecule type" value="Genomic_DNA"/>
</dbReference>
<evidence type="ECO:0000313" key="2">
    <source>
        <dbReference type="EMBL" id="THX01432.1"/>
    </source>
</evidence>
<feature type="domain" description="T6SS Phospholipase effector Tle1-like catalytic" evidence="1">
    <location>
        <begin position="32"/>
        <end position="128"/>
    </location>
</feature>
<evidence type="ECO:0000259" key="1">
    <source>
        <dbReference type="Pfam" id="PF09994"/>
    </source>
</evidence>
<gene>
    <name evidence="2" type="ORF">D6D13_08955</name>
</gene>
<sequence>MVESPTAGRVILRKPKKIICALDVTLVGLKDDGIVYYQAGIGTGLGIKDQLLGGGTGLGLSEHIREAYYFLANNYSPGDSIFLVGFSRGSFTARSLGGLIGNLGLLNKRGLPHFYEVFLDWTDAGNPESPGPSFWEHYRDPLEPEKRHIPQTPSNDPTKVYEYLDEYRASKSIDVHGQAWSPLTN</sequence>
<dbReference type="PANTHER" id="PTHR33840">
    <property type="match status" value="1"/>
</dbReference>